<dbReference type="GO" id="GO:0003720">
    <property type="term" value="F:telomerase activity"/>
    <property type="evidence" value="ECO:0007669"/>
    <property type="project" value="InterPro"/>
</dbReference>
<dbReference type="PANTHER" id="PTHR12066:SF0">
    <property type="entry name" value="TELOMERASE REVERSE TRANSCRIPTASE"/>
    <property type="match status" value="1"/>
</dbReference>
<evidence type="ECO:0000256" key="13">
    <source>
        <dbReference type="ARBA" id="ARBA00048173"/>
    </source>
</evidence>
<accession>A0A816NLJ3</accession>
<comment type="caution">
    <text evidence="17">The sequence shown here is derived from an EMBL/GenBank/DDBJ whole genome shotgun (WGS) entry which is preliminary data.</text>
</comment>
<gene>
    <name evidence="16" type="ORF">KQP761_LOCUS25805</name>
    <name evidence="17" type="ORF">MBJ925_LOCUS10781</name>
</gene>
<keyword evidence="7 14" id="KW-0479">Metal-binding</keyword>
<evidence type="ECO:0000256" key="12">
    <source>
        <dbReference type="ARBA" id="ARBA00032044"/>
    </source>
</evidence>
<evidence type="ECO:0000259" key="15">
    <source>
        <dbReference type="PROSITE" id="PS50878"/>
    </source>
</evidence>
<evidence type="ECO:0000256" key="1">
    <source>
        <dbReference type="ARBA" id="ARBA00008001"/>
    </source>
</evidence>
<feature type="domain" description="Reverse transcriptase" evidence="15">
    <location>
        <begin position="421"/>
        <end position="740"/>
    </location>
</feature>
<dbReference type="GO" id="GO:0042162">
    <property type="term" value="F:telomeric DNA binding"/>
    <property type="evidence" value="ECO:0007669"/>
    <property type="project" value="TreeGrafter"/>
</dbReference>
<dbReference type="Pfam" id="PF12009">
    <property type="entry name" value="Telomerase_RBD"/>
    <property type="match status" value="1"/>
</dbReference>
<name>A0A816NLJ3_9BILA</name>
<sequence length="929" mass="112250">MTKTQEIHWKEILERKHFINDNSTFLYNLLMNCYRKNRLNILLMNIDMKNTILSKHTFQYDDYVKKNSLISHICLSNLWARRRKFITDDALIYLLSEFVIIESLNRKRLLFTQLCGTQETFFSVPYYVTRTAEEKKRNDLRVHKFNTRKRTVQFHLHATKQGQQANLTDLCLMLIDRNMIQYHVSKYERFDINHPIEKSLSGQMFIDAWLKSDFSKTFFSHRPKQELEYICEHLMSIFEKFQSNHHRFYLRRRSRLPFSYANHHVPEPTATLDQLVPLTTPISSVQNFVSVWLKKVLPRELFGSAYNHKLFIHKMRFLIDLPRTQDYSLGDAIRKIKFKHFHWAKTSINSSSLISHLYICHLIHFLVRYVLVLIRSYFYVTEASSPCHQLALVFYRHKIWYVIQRQSRIELFHKSCSSHVEKDLTDNYDCIRYLWKIRFVPKVANVRYLACAQTQFNTKENISHLKYTSEVLKYLRRHNSHLMGISTFNRIEMHRRWQDYCRNAPPLDNDNMTYFLRSDVSNFYDSINLDYLDLALVEFLDNCQFTYDLYIHTLYKTQYRKGRFIRRKITYWVGKENEQLLEIMTDSTKRVSNGTFHDMIIYDAHVEIYNKEKLLKYIRAQLFNSHLYTLHPKKLPIKTFRRIIGINHGLRIASMLGQIYLNKIDYDISFNILSDEFAVRHEDDLLIISPHRYRLQHIKQNMTKKLDELHHITNSLKTKTNIRHKTMKKFRPVEYWGSLVDIQSREILVTINQNDNSENKVTPLTIKITREIGYHLRHSLINALFLRSHSYYFDRLYTSDKTLIRNFYFLSCYFFKRLHSMCFRFAQFYSHKYIQSKSLFLFRTIRSGLRMLIKKTFNYDKKSIKLVNQCKYVFFSACIQLVKQNKHLFNYEMIIKRCSHMIRKLKYLNKQRKCDIKKNLLDLNNPFKN</sequence>
<dbReference type="EC" id="2.7.7.49" evidence="2 14"/>
<comment type="function">
    <text evidence="14">Telomerase is a ribonucleoprotein enzyme essential for the replication of chromosome termini in most eukaryotes. It elongates telomeres. It is a reverse transcriptase that adds simple sequence repeats to chromosome ends by copying a template sequence within the RNA component of the enzyme.</text>
</comment>
<dbReference type="AlphaFoldDB" id="A0A816NLJ3"/>
<dbReference type="SMART" id="SM00975">
    <property type="entry name" value="Telomerase_RBD"/>
    <property type="match status" value="1"/>
</dbReference>
<dbReference type="InterPro" id="IPR003545">
    <property type="entry name" value="Telomerase_RT"/>
</dbReference>
<keyword evidence="4 14" id="KW-0158">Chromosome</keyword>
<dbReference type="GO" id="GO:0046872">
    <property type="term" value="F:metal ion binding"/>
    <property type="evidence" value="ECO:0007669"/>
    <property type="project" value="UniProtKB-KW"/>
</dbReference>
<dbReference type="GO" id="GO:0000781">
    <property type="term" value="C:chromosome, telomeric region"/>
    <property type="evidence" value="ECO:0007669"/>
    <property type="project" value="UniProtKB-SubCell"/>
</dbReference>
<comment type="subcellular location">
    <subcellularLocation>
        <location evidence="14">Nucleus</location>
    </subcellularLocation>
    <subcellularLocation>
        <location evidence="14">Chromosome</location>
        <location evidence="14">Telomere</location>
    </subcellularLocation>
</comment>
<dbReference type="PROSITE" id="PS50878">
    <property type="entry name" value="RT_POL"/>
    <property type="match status" value="1"/>
</dbReference>
<dbReference type="PANTHER" id="PTHR12066">
    <property type="entry name" value="TELOMERASE REVERSE TRANSCRIPTASE"/>
    <property type="match status" value="1"/>
</dbReference>
<evidence type="ECO:0000256" key="3">
    <source>
        <dbReference type="ARBA" id="ARBA00016182"/>
    </source>
</evidence>
<evidence type="ECO:0000256" key="9">
    <source>
        <dbReference type="ARBA" id="ARBA00022895"/>
    </source>
</evidence>
<dbReference type="GO" id="GO:0007004">
    <property type="term" value="P:telomere maintenance via telomerase"/>
    <property type="evidence" value="ECO:0007669"/>
    <property type="project" value="TreeGrafter"/>
</dbReference>
<evidence type="ECO:0000256" key="5">
    <source>
        <dbReference type="ARBA" id="ARBA00022679"/>
    </source>
</evidence>
<dbReference type="GO" id="GO:0070034">
    <property type="term" value="F:telomerase RNA binding"/>
    <property type="evidence" value="ECO:0007669"/>
    <property type="project" value="TreeGrafter"/>
</dbReference>
<evidence type="ECO:0000256" key="2">
    <source>
        <dbReference type="ARBA" id="ARBA00012493"/>
    </source>
</evidence>
<dbReference type="Proteomes" id="UP000663824">
    <property type="component" value="Unassembled WGS sequence"/>
</dbReference>
<keyword evidence="5 14" id="KW-0808">Transferase</keyword>
<keyword evidence="11 14" id="KW-0539">Nucleus</keyword>
<evidence type="ECO:0000256" key="4">
    <source>
        <dbReference type="ARBA" id="ARBA00022454"/>
    </source>
</evidence>
<dbReference type="PRINTS" id="PR01365">
    <property type="entry name" value="TELOMERASERT"/>
</dbReference>
<protein>
    <recommendedName>
        <fullName evidence="3 14">Telomerase reverse transcriptase</fullName>
        <ecNumber evidence="2 14">2.7.7.49</ecNumber>
    </recommendedName>
    <alternativeName>
        <fullName evidence="12 14">Telomerase catalytic subunit</fullName>
    </alternativeName>
</protein>
<dbReference type="InterPro" id="IPR021891">
    <property type="entry name" value="Telomerase_RBD"/>
</dbReference>
<dbReference type="OrthoDB" id="289721at2759"/>
<dbReference type="Proteomes" id="UP000663834">
    <property type="component" value="Unassembled WGS sequence"/>
</dbReference>
<evidence type="ECO:0000256" key="6">
    <source>
        <dbReference type="ARBA" id="ARBA00022695"/>
    </source>
</evidence>
<proteinExistence type="inferred from homology"/>
<evidence type="ECO:0000256" key="11">
    <source>
        <dbReference type="ARBA" id="ARBA00023242"/>
    </source>
</evidence>
<dbReference type="GO" id="GO:0000333">
    <property type="term" value="C:telomerase catalytic core complex"/>
    <property type="evidence" value="ECO:0007669"/>
    <property type="project" value="TreeGrafter"/>
</dbReference>
<keyword evidence="8 14" id="KW-0460">Magnesium</keyword>
<comment type="similarity">
    <text evidence="1 14">Belongs to the reverse transcriptase family. Telomerase subfamily.</text>
</comment>
<evidence type="ECO:0000256" key="10">
    <source>
        <dbReference type="ARBA" id="ARBA00022918"/>
    </source>
</evidence>
<keyword evidence="10 14" id="KW-0695">RNA-directed DNA polymerase</keyword>
<evidence type="ECO:0000256" key="14">
    <source>
        <dbReference type="RuleBase" id="RU365061"/>
    </source>
</evidence>
<evidence type="ECO:0000313" key="18">
    <source>
        <dbReference type="Proteomes" id="UP000663824"/>
    </source>
</evidence>
<reference evidence="17" key="1">
    <citation type="submission" date="2021-02" db="EMBL/GenBank/DDBJ databases">
        <authorList>
            <person name="Nowell W R."/>
        </authorList>
    </citation>
    <scope>NUCLEOTIDE SEQUENCE</scope>
</reference>
<dbReference type="Gene3D" id="3.30.70.2630">
    <property type="match status" value="1"/>
</dbReference>
<dbReference type="Gene3D" id="1.10.132.70">
    <property type="match status" value="1"/>
</dbReference>
<evidence type="ECO:0000256" key="7">
    <source>
        <dbReference type="ARBA" id="ARBA00022723"/>
    </source>
</evidence>
<dbReference type="EMBL" id="CAJNRE010004556">
    <property type="protein sequence ID" value="CAF2036428.1"/>
    <property type="molecule type" value="Genomic_DNA"/>
</dbReference>
<evidence type="ECO:0000313" key="17">
    <source>
        <dbReference type="EMBL" id="CAF2036428.1"/>
    </source>
</evidence>
<comment type="catalytic activity">
    <reaction evidence="13 14">
        <text>DNA(n) + a 2'-deoxyribonucleoside 5'-triphosphate = DNA(n+1) + diphosphate</text>
        <dbReference type="Rhea" id="RHEA:22508"/>
        <dbReference type="Rhea" id="RHEA-COMP:17339"/>
        <dbReference type="Rhea" id="RHEA-COMP:17340"/>
        <dbReference type="ChEBI" id="CHEBI:33019"/>
        <dbReference type="ChEBI" id="CHEBI:61560"/>
        <dbReference type="ChEBI" id="CHEBI:173112"/>
        <dbReference type="EC" id="2.7.7.49"/>
    </reaction>
</comment>
<evidence type="ECO:0000313" key="16">
    <source>
        <dbReference type="EMBL" id="CAF1628927.1"/>
    </source>
</evidence>
<dbReference type="InterPro" id="IPR000477">
    <property type="entry name" value="RT_dom"/>
</dbReference>
<keyword evidence="6 14" id="KW-0548">Nucleotidyltransferase</keyword>
<evidence type="ECO:0000256" key="8">
    <source>
        <dbReference type="ARBA" id="ARBA00022842"/>
    </source>
</evidence>
<organism evidence="17 18">
    <name type="scientific">Rotaria magnacalcarata</name>
    <dbReference type="NCBI Taxonomy" id="392030"/>
    <lineage>
        <taxon>Eukaryota</taxon>
        <taxon>Metazoa</taxon>
        <taxon>Spiralia</taxon>
        <taxon>Gnathifera</taxon>
        <taxon>Rotifera</taxon>
        <taxon>Eurotatoria</taxon>
        <taxon>Bdelloidea</taxon>
        <taxon>Philodinida</taxon>
        <taxon>Philodinidae</taxon>
        <taxon>Rotaria</taxon>
    </lineage>
</organism>
<keyword evidence="9 14" id="KW-0779">Telomere</keyword>
<dbReference type="EMBL" id="CAJNOW010014082">
    <property type="protein sequence ID" value="CAF1628927.1"/>
    <property type="molecule type" value="Genomic_DNA"/>
</dbReference>